<gene>
    <name evidence="1" type="ORF">BST13_33515</name>
</gene>
<dbReference type="STRING" id="1927124.BST13_33515"/>
<dbReference type="RefSeq" id="WP_083169892.1">
    <property type="nucleotide sequence ID" value="NZ_MVHF01000055.1"/>
</dbReference>
<dbReference type="OrthoDB" id="9993470at2"/>
<reference evidence="1 2" key="1">
    <citation type="submission" date="2017-02" db="EMBL/GenBank/DDBJ databases">
        <title>The new phylogeny of genus Mycobacterium.</title>
        <authorList>
            <person name="Tortoli E."/>
            <person name="Trovato A."/>
            <person name="Cirillo D.M."/>
        </authorList>
    </citation>
    <scope>NUCLEOTIDE SEQUENCE [LARGE SCALE GENOMIC DNA]</scope>
    <source>
        <strain evidence="1 2">RW6</strain>
    </source>
</reference>
<accession>A0A1X0A4G4</accession>
<dbReference type="Proteomes" id="UP000192448">
    <property type="component" value="Unassembled WGS sequence"/>
</dbReference>
<keyword evidence="2" id="KW-1185">Reference proteome</keyword>
<organism evidence="1 2">
    <name type="scientific">Mycobacterium aquaticum</name>
    <dbReference type="NCBI Taxonomy" id="1927124"/>
    <lineage>
        <taxon>Bacteria</taxon>
        <taxon>Bacillati</taxon>
        <taxon>Actinomycetota</taxon>
        <taxon>Actinomycetes</taxon>
        <taxon>Mycobacteriales</taxon>
        <taxon>Mycobacteriaceae</taxon>
        <taxon>Mycobacterium</taxon>
    </lineage>
</organism>
<dbReference type="AlphaFoldDB" id="A0A1X0A4G4"/>
<comment type="caution">
    <text evidence="1">The sequence shown here is derived from an EMBL/GenBank/DDBJ whole genome shotgun (WGS) entry which is preliminary data.</text>
</comment>
<evidence type="ECO:0000313" key="1">
    <source>
        <dbReference type="EMBL" id="ORA24892.1"/>
    </source>
</evidence>
<protein>
    <submittedName>
        <fullName evidence="1">Uncharacterized protein</fullName>
    </submittedName>
</protein>
<name>A0A1X0A4G4_9MYCO</name>
<evidence type="ECO:0000313" key="2">
    <source>
        <dbReference type="Proteomes" id="UP000192448"/>
    </source>
</evidence>
<sequence>MPPRRSRKEGFVADRKAIGRIMKNDPGLKAFIHGIAEKGASRAGGHVEDYTTDRTVSAVVVGAEDQAKNGAATKAAGELGWDIR</sequence>
<proteinExistence type="predicted"/>
<dbReference type="EMBL" id="MVHF01000055">
    <property type="protein sequence ID" value="ORA24892.1"/>
    <property type="molecule type" value="Genomic_DNA"/>
</dbReference>